<gene>
    <name evidence="3" type="ORF">DPMN_123107</name>
</gene>
<dbReference type="AlphaFoldDB" id="A0A9D4JSK9"/>
<evidence type="ECO:0000259" key="2">
    <source>
        <dbReference type="Pfam" id="PF16727"/>
    </source>
</evidence>
<sequence length="140" mass="15396">MTVITGTDIGDAEATRASTSSTSGPMDSVETITDVSRDSASVGVNLCGAVSIHNVRILLREWISSTPAPQAEDEEVLISYLQDLVMDKNLEQVDLVLKFMARNLKQQENDNWLTSLHRIFTQTQALVFHLYGSRLASISV</sequence>
<organism evidence="3 4">
    <name type="scientific">Dreissena polymorpha</name>
    <name type="common">Zebra mussel</name>
    <name type="synonym">Mytilus polymorpha</name>
    <dbReference type="NCBI Taxonomy" id="45954"/>
    <lineage>
        <taxon>Eukaryota</taxon>
        <taxon>Metazoa</taxon>
        <taxon>Spiralia</taxon>
        <taxon>Lophotrochozoa</taxon>
        <taxon>Mollusca</taxon>
        <taxon>Bivalvia</taxon>
        <taxon>Autobranchia</taxon>
        <taxon>Heteroconchia</taxon>
        <taxon>Euheterodonta</taxon>
        <taxon>Imparidentia</taxon>
        <taxon>Neoheterodontei</taxon>
        <taxon>Myida</taxon>
        <taxon>Dreissenoidea</taxon>
        <taxon>Dreissenidae</taxon>
        <taxon>Dreissena</taxon>
    </lineage>
</organism>
<feature type="region of interest" description="Disordered" evidence="1">
    <location>
        <begin position="1"/>
        <end position="29"/>
    </location>
</feature>
<dbReference type="Pfam" id="PF16727">
    <property type="entry name" value="REV1_C"/>
    <property type="match status" value="1"/>
</dbReference>
<reference evidence="3" key="2">
    <citation type="submission" date="2020-11" db="EMBL/GenBank/DDBJ databases">
        <authorList>
            <person name="McCartney M.A."/>
            <person name="Auch B."/>
            <person name="Kono T."/>
            <person name="Mallez S."/>
            <person name="Becker A."/>
            <person name="Gohl D.M."/>
            <person name="Silverstein K.A.T."/>
            <person name="Koren S."/>
            <person name="Bechman K.B."/>
            <person name="Herman A."/>
            <person name="Abrahante J.E."/>
            <person name="Garbe J."/>
        </authorList>
    </citation>
    <scope>NUCLEOTIDE SEQUENCE</scope>
    <source>
        <strain evidence="3">Duluth1</strain>
        <tissue evidence="3">Whole animal</tissue>
    </source>
</reference>
<dbReference type="EMBL" id="JAIWYP010000005">
    <property type="protein sequence ID" value="KAH3821344.1"/>
    <property type="molecule type" value="Genomic_DNA"/>
</dbReference>
<comment type="caution">
    <text evidence="3">The sequence shown here is derived from an EMBL/GenBank/DDBJ whole genome shotgun (WGS) entry which is preliminary data.</text>
</comment>
<dbReference type="Gene3D" id="1.20.58.1280">
    <property type="entry name" value="DNA repair protein Rev1, C-terminal domain"/>
    <property type="match status" value="1"/>
</dbReference>
<reference evidence="3" key="1">
    <citation type="journal article" date="2019" name="bioRxiv">
        <title>The Genome of the Zebra Mussel, Dreissena polymorpha: A Resource for Invasive Species Research.</title>
        <authorList>
            <person name="McCartney M.A."/>
            <person name="Auch B."/>
            <person name="Kono T."/>
            <person name="Mallez S."/>
            <person name="Zhang Y."/>
            <person name="Obille A."/>
            <person name="Becker A."/>
            <person name="Abrahante J.E."/>
            <person name="Garbe J."/>
            <person name="Badalamenti J.P."/>
            <person name="Herman A."/>
            <person name="Mangelson H."/>
            <person name="Liachko I."/>
            <person name="Sullivan S."/>
            <person name="Sone E.D."/>
            <person name="Koren S."/>
            <person name="Silverstein K.A.T."/>
            <person name="Beckman K.B."/>
            <person name="Gohl D.M."/>
        </authorList>
    </citation>
    <scope>NUCLEOTIDE SEQUENCE</scope>
    <source>
        <strain evidence="3">Duluth1</strain>
        <tissue evidence="3">Whole animal</tissue>
    </source>
</reference>
<evidence type="ECO:0000313" key="4">
    <source>
        <dbReference type="Proteomes" id="UP000828390"/>
    </source>
</evidence>
<dbReference type="Proteomes" id="UP000828390">
    <property type="component" value="Unassembled WGS sequence"/>
</dbReference>
<proteinExistence type="predicted"/>
<dbReference type="InterPro" id="IPR031991">
    <property type="entry name" value="Rev1_C"/>
</dbReference>
<keyword evidence="4" id="KW-1185">Reference proteome</keyword>
<name>A0A9D4JSK9_DREPO</name>
<feature type="domain" description="DNA repair protein Rev1 C-terminal" evidence="2">
    <location>
        <begin position="55"/>
        <end position="134"/>
    </location>
</feature>
<evidence type="ECO:0000313" key="3">
    <source>
        <dbReference type="EMBL" id="KAH3821344.1"/>
    </source>
</evidence>
<dbReference type="InterPro" id="IPR038401">
    <property type="entry name" value="Rev1_C_sf"/>
</dbReference>
<protein>
    <recommendedName>
        <fullName evidence="2">DNA repair protein Rev1 C-terminal domain-containing protein</fullName>
    </recommendedName>
</protein>
<accession>A0A9D4JSK9</accession>
<evidence type="ECO:0000256" key="1">
    <source>
        <dbReference type="SAM" id="MobiDB-lite"/>
    </source>
</evidence>